<gene>
    <name evidence="2" type="ORF">HYALB_00012509</name>
</gene>
<dbReference type="AlphaFoldDB" id="A0A9N9LN70"/>
<comment type="caution">
    <text evidence="2">The sequence shown here is derived from an EMBL/GenBank/DDBJ whole genome shotgun (WGS) entry which is preliminary data.</text>
</comment>
<evidence type="ECO:0000313" key="2">
    <source>
        <dbReference type="EMBL" id="CAG8976803.1"/>
    </source>
</evidence>
<feature type="signal peptide" evidence="1">
    <location>
        <begin position="1"/>
        <end position="18"/>
    </location>
</feature>
<dbReference type="Proteomes" id="UP000701801">
    <property type="component" value="Unassembled WGS sequence"/>
</dbReference>
<sequence>MQIRNLLVLAALATGVYSAGYGSAYCQFDTGESYNMATENACDTLKDSGCDDCKKVGNPIRCISTGKKIDPHKWEAGCIRNGAKSAAGN</sequence>
<keyword evidence="3" id="KW-1185">Reference proteome</keyword>
<keyword evidence="1" id="KW-0732">Signal</keyword>
<evidence type="ECO:0000313" key="3">
    <source>
        <dbReference type="Proteomes" id="UP000701801"/>
    </source>
</evidence>
<dbReference type="EMBL" id="CAJVRM010000192">
    <property type="protein sequence ID" value="CAG8976803.1"/>
    <property type="molecule type" value="Genomic_DNA"/>
</dbReference>
<organism evidence="2 3">
    <name type="scientific">Hymenoscyphus albidus</name>
    <dbReference type="NCBI Taxonomy" id="595503"/>
    <lineage>
        <taxon>Eukaryota</taxon>
        <taxon>Fungi</taxon>
        <taxon>Dikarya</taxon>
        <taxon>Ascomycota</taxon>
        <taxon>Pezizomycotina</taxon>
        <taxon>Leotiomycetes</taxon>
        <taxon>Helotiales</taxon>
        <taxon>Helotiaceae</taxon>
        <taxon>Hymenoscyphus</taxon>
    </lineage>
</organism>
<name>A0A9N9LN70_9HELO</name>
<proteinExistence type="predicted"/>
<accession>A0A9N9LN70</accession>
<protein>
    <submittedName>
        <fullName evidence="2">Uncharacterized protein</fullName>
    </submittedName>
</protein>
<feature type="chain" id="PRO_5040456353" evidence="1">
    <location>
        <begin position="19"/>
        <end position="89"/>
    </location>
</feature>
<evidence type="ECO:0000256" key="1">
    <source>
        <dbReference type="SAM" id="SignalP"/>
    </source>
</evidence>
<reference evidence="2" key="1">
    <citation type="submission" date="2021-07" db="EMBL/GenBank/DDBJ databases">
        <authorList>
            <person name="Durling M."/>
        </authorList>
    </citation>
    <scope>NUCLEOTIDE SEQUENCE</scope>
</reference>